<dbReference type="HOGENOM" id="CLU_1927552_0_0_1"/>
<dbReference type="EMBL" id="KB446542">
    <property type="protein sequence ID" value="EME41490.1"/>
    <property type="molecule type" value="Genomic_DNA"/>
</dbReference>
<sequence length="131" mass="15191">MYNANRELHVCHISCDGPGFVASRIESRKIVRLTFNLLRYSVKSIRRRRVSERLPSNDNRFSQQVAFHYVLLPDDSTPCSLPFLSHFLAELASWLRSTSLVPAIYSVRCTVGSRFIRQDTRDEAQTRFRGQ</sequence>
<organism evidence="1 2">
    <name type="scientific">Dothistroma septosporum (strain NZE10 / CBS 128990)</name>
    <name type="common">Red band needle blight fungus</name>
    <name type="synonym">Mycosphaerella pini</name>
    <dbReference type="NCBI Taxonomy" id="675120"/>
    <lineage>
        <taxon>Eukaryota</taxon>
        <taxon>Fungi</taxon>
        <taxon>Dikarya</taxon>
        <taxon>Ascomycota</taxon>
        <taxon>Pezizomycotina</taxon>
        <taxon>Dothideomycetes</taxon>
        <taxon>Dothideomycetidae</taxon>
        <taxon>Mycosphaerellales</taxon>
        <taxon>Mycosphaerellaceae</taxon>
        <taxon>Dothistroma</taxon>
    </lineage>
</organism>
<keyword evidence="2" id="KW-1185">Reference proteome</keyword>
<gene>
    <name evidence="1" type="ORF">DOTSEDRAFT_73786</name>
</gene>
<evidence type="ECO:0000313" key="1">
    <source>
        <dbReference type="EMBL" id="EME41490.1"/>
    </source>
</evidence>
<name>N1PIW6_DOTSN</name>
<reference evidence="2" key="1">
    <citation type="journal article" date="2012" name="PLoS Genet.">
        <title>The genomes of the fungal plant pathogens Cladosporium fulvum and Dothistroma septosporum reveal adaptation to different hosts and lifestyles but also signatures of common ancestry.</title>
        <authorList>
            <person name="de Wit P.J.G.M."/>
            <person name="van der Burgt A."/>
            <person name="Oekmen B."/>
            <person name="Stergiopoulos I."/>
            <person name="Abd-Elsalam K.A."/>
            <person name="Aerts A.L."/>
            <person name="Bahkali A.H."/>
            <person name="Beenen H.G."/>
            <person name="Chettri P."/>
            <person name="Cox M.P."/>
            <person name="Datema E."/>
            <person name="de Vries R.P."/>
            <person name="Dhillon B."/>
            <person name="Ganley A.R."/>
            <person name="Griffiths S.A."/>
            <person name="Guo Y."/>
            <person name="Hamelin R.C."/>
            <person name="Henrissat B."/>
            <person name="Kabir M.S."/>
            <person name="Jashni M.K."/>
            <person name="Kema G."/>
            <person name="Klaubauf S."/>
            <person name="Lapidus A."/>
            <person name="Levasseur A."/>
            <person name="Lindquist E."/>
            <person name="Mehrabi R."/>
            <person name="Ohm R.A."/>
            <person name="Owen T.J."/>
            <person name="Salamov A."/>
            <person name="Schwelm A."/>
            <person name="Schijlen E."/>
            <person name="Sun H."/>
            <person name="van den Burg H.A."/>
            <person name="van Ham R.C.H.J."/>
            <person name="Zhang S."/>
            <person name="Goodwin S.B."/>
            <person name="Grigoriev I.V."/>
            <person name="Collemare J."/>
            <person name="Bradshaw R.E."/>
        </authorList>
    </citation>
    <scope>NUCLEOTIDE SEQUENCE [LARGE SCALE GENOMIC DNA]</scope>
    <source>
        <strain evidence="2">NZE10 / CBS 128990</strain>
    </source>
</reference>
<protein>
    <submittedName>
        <fullName evidence="1">Uncharacterized protein</fullName>
    </submittedName>
</protein>
<evidence type="ECO:0000313" key="2">
    <source>
        <dbReference type="Proteomes" id="UP000016933"/>
    </source>
</evidence>
<dbReference type="Proteomes" id="UP000016933">
    <property type="component" value="Unassembled WGS sequence"/>
</dbReference>
<proteinExistence type="predicted"/>
<dbReference type="AlphaFoldDB" id="N1PIW6"/>
<accession>N1PIW6</accession>
<reference evidence="1 2" key="2">
    <citation type="journal article" date="2012" name="PLoS Pathog.">
        <title>Diverse lifestyles and strategies of plant pathogenesis encoded in the genomes of eighteen Dothideomycetes fungi.</title>
        <authorList>
            <person name="Ohm R.A."/>
            <person name="Feau N."/>
            <person name="Henrissat B."/>
            <person name="Schoch C.L."/>
            <person name="Horwitz B.A."/>
            <person name="Barry K.W."/>
            <person name="Condon B.J."/>
            <person name="Copeland A.C."/>
            <person name="Dhillon B."/>
            <person name="Glaser F."/>
            <person name="Hesse C.N."/>
            <person name="Kosti I."/>
            <person name="LaButti K."/>
            <person name="Lindquist E.A."/>
            <person name="Lucas S."/>
            <person name="Salamov A.A."/>
            <person name="Bradshaw R.E."/>
            <person name="Ciuffetti L."/>
            <person name="Hamelin R.C."/>
            <person name="Kema G.H.J."/>
            <person name="Lawrence C."/>
            <person name="Scott J.A."/>
            <person name="Spatafora J.W."/>
            <person name="Turgeon B.G."/>
            <person name="de Wit P.J.G.M."/>
            <person name="Zhong S."/>
            <person name="Goodwin S.B."/>
            <person name="Grigoriev I.V."/>
        </authorList>
    </citation>
    <scope>NUCLEOTIDE SEQUENCE [LARGE SCALE GENOMIC DNA]</scope>
    <source>
        <strain evidence="2">NZE10 / CBS 128990</strain>
    </source>
</reference>